<keyword evidence="4" id="KW-1185">Reference proteome</keyword>
<dbReference type="Pfam" id="PF13181">
    <property type="entry name" value="TPR_8"/>
    <property type="match status" value="1"/>
</dbReference>
<dbReference type="InterPro" id="IPR019734">
    <property type="entry name" value="TPR_rpt"/>
</dbReference>
<evidence type="ECO:0000313" key="3">
    <source>
        <dbReference type="EMBL" id="TNJ68164.1"/>
    </source>
</evidence>
<reference evidence="3 4" key="1">
    <citation type="submission" date="2019-05" db="EMBL/GenBank/DDBJ databases">
        <title>We sequenced the genome of Paenibacillus hemerocallicola KCTC 33185 for further insight into its adaptation and study the phylogeny of Paenibacillus.</title>
        <authorList>
            <person name="Narsing Rao M.P."/>
        </authorList>
    </citation>
    <scope>NUCLEOTIDE SEQUENCE [LARGE SCALE GENOMIC DNA]</scope>
    <source>
        <strain evidence="3 4">KCTC 33185</strain>
    </source>
</reference>
<dbReference type="EMBL" id="VDCQ01000001">
    <property type="protein sequence ID" value="TNJ68164.1"/>
    <property type="molecule type" value="Genomic_DNA"/>
</dbReference>
<dbReference type="RefSeq" id="WP_139600141.1">
    <property type="nucleotide sequence ID" value="NZ_VDCQ01000001.1"/>
</dbReference>
<dbReference type="InterPro" id="IPR012337">
    <property type="entry name" value="RNaseH-like_sf"/>
</dbReference>
<dbReference type="SUPFAM" id="SSF53098">
    <property type="entry name" value="Ribonuclease H-like"/>
    <property type="match status" value="1"/>
</dbReference>
<comment type="caution">
    <text evidence="3">The sequence shown here is derived from an EMBL/GenBank/DDBJ whole genome shotgun (WGS) entry which is preliminary data.</text>
</comment>
<dbReference type="Pfam" id="PF13482">
    <property type="entry name" value="RNase_H_2"/>
    <property type="match status" value="1"/>
</dbReference>
<dbReference type="InterPro" id="IPR011990">
    <property type="entry name" value="TPR-like_helical_dom_sf"/>
</dbReference>
<evidence type="ECO:0000313" key="4">
    <source>
        <dbReference type="Proteomes" id="UP000307943"/>
    </source>
</evidence>
<dbReference type="PANTHER" id="PTHR38462">
    <property type="entry name" value="EXONUCLEASE-LIKE PROTEIN"/>
    <property type="match status" value="1"/>
</dbReference>
<feature type="region of interest" description="Disordered" evidence="1">
    <location>
        <begin position="87"/>
        <end position="113"/>
    </location>
</feature>
<proteinExistence type="predicted"/>
<protein>
    <recommendedName>
        <fullName evidence="2">YprB ribonuclease H-like domain-containing protein</fullName>
    </recommendedName>
</protein>
<dbReference type="InterPro" id="IPR038720">
    <property type="entry name" value="YprB_RNase_H-like_dom"/>
</dbReference>
<organism evidence="3 4">
    <name type="scientific">Paenibacillus hemerocallicola</name>
    <dbReference type="NCBI Taxonomy" id="1172614"/>
    <lineage>
        <taxon>Bacteria</taxon>
        <taxon>Bacillati</taxon>
        <taxon>Bacillota</taxon>
        <taxon>Bacilli</taxon>
        <taxon>Bacillales</taxon>
        <taxon>Paenibacillaceae</taxon>
        <taxon>Paenibacillus</taxon>
    </lineage>
</organism>
<gene>
    <name evidence="3" type="ORF">FE784_00415</name>
</gene>
<dbReference type="Proteomes" id="UP000307943">
    <property type="component" value="Unassembled WGS sequence"/>
</dbReference>
<dbReference type="SUPFAM" id="SSF48452">
    <property type="entry name" value="TPR-like"/>
    <property type="match status" value="1"/>
</dbReference>
<sequence length="492" mass="55308">MGSLKERLGRLKKTADAPVISASIDPPEIESLGASWERLGAMMHHNDWGQFIIRRRSYPLHHAHGLYRLGELCGEAAPLSALGAAAKKRNGRKGTGRNQAAASDSGGAASPSLPSVGHERLLFLDTETTGLGVGAGNVAFMVGIGYYESAAFVVEQLFIRNPAEEAAMLHHLRERLAVRDMLVSYNGKCFDWPILKNRYILNRQKDGATDPVHFDFLYPSRSLWRNTLPSCRLSSVERERLGLSRIDDVPGSLAPALYFQYLAEGDPALVAGVFEHNEKDVLTLACLAVHLTRLMAGTVSTARMEPEELFRLALWLDKVGRAEEADEAFRELLGRDSDQASDYWLPAADFYKRQGRFEPAVSLWERTIERKRRSRIAPLTPYVELAMFYEHQQKDYDRALEYAEQAFEKARGRLTAVRKEGGGAEEIEAIRKRVDRLMTKRDTALQRRNARPKPDSAKRGGKGNSGVWQQMLPIAGDERRYRELTERRTESI</sequence>
<feature type="region of interest" description="Disordered" evidence="1">
    <location>
        <begin position="441"/>
        <end position="468"/>
    </location>
</feature>
<dbReference type="GO" id="GO:0003676">
    <property type="term" value="F:nucleic acid binding"/>
    <property type="evidence" value="ECO:0007669"/>
    <property type="project" value="InterPro"/>
</dbReference>
<evidence type="ECO:0000256" key="1">
    <source>
        <dbReference type="SAM" id="MobiDB-lite"/>
    </source>
</evidence>
<dbReference type="Gene3D" id="1.25.40.10">
    <property type="entry name" value="Tetratricopeptide repeat domain"/>
    <property type="match status" value="1"/>
</dbReference>
<dbReference type="Gene3D" id="3.30.420.10">
    <property type="entry name" value="Ribonuclease H-like superfamily/Ribonuclease H"/>
    <property type="match status" value="1"/>
</dbReference>
<name>A0A5C4TGA6_9BACL</name>
<evidence type="ECO:0000259" key="2">
    <source>
        <dbReference type="Pfam" id="PF13482"/>
    </source>
</evidence>
<dbReference type="InterPro" id="IPR036397">
    <property type="entry name" value="RNaseH_sf"/>
</dbReference>
<dbReference type="AlphaFoldDB" id="A0A5C4TGA6"/>
<dbReference type="OrthoDB" id="9790530at2"/>
<feature type="compositionally biased region" description="Low complexity" evidence="1">
    <location>
        <begin position="100"/>
        <end position="113"/>
    </location>
</feature>
<dbReference type="PANTHER" id="PTHR38462:SF1">
    <property type="entry name" value="YPRB RIBONUCLEASE H-LIKE DOMAIN-CONTAINING PROTEIN"/>
    <property type="match status" value="1"/>
</dbReference>
<feature type="domain" description="YprB ribonuclease H-like" evidence="2">
    <location>
        <begin position="122"/>
        <end position="291"/>
    </location>
</feature>
<accession>A0A5C4TGA6</accession>